<organism evidence="7 8">
    <name type="scientific">Aquirufa avitistagni</name>
    <dbReference type="NCBI Taxonomy" id="3104728"/>
    <lineage>
        <taxon>Bacteria</taxon>
        <taxon>Pseudomonadati</taxon>
        <taxon>Bacteroidota</taxon>
        <taxon>Cytophagia</taxon>
        <taxon>Cytophagales</taxon>
        <taxon>Flectobacillaceae</taxon>
        <taxon>Aquirufa</taxon>
    </lineage>
</organism>
<name>A0ABW6DBJ7_9BACT</name>
<keyword evidence="2" id="KW-0805">Transcription regulation</keyword>
<dbReference type="InterPro" id="IPR050109">
    <property type="entry name" value="HTH-type_TetR-like_transc_reg"/>
</dbReference>
<evidence type="ECO:0000256" key="1">
    <source>
        <dbReference type="ARBA" id="ARBA00022491"/>
    </source>
</evidence>
<dbReference type="SUPFAM" id="SSF46689">
    <property type="entry name" value="Homeodomain-like"/>
    <property type="match status" value="1"/>
</dbReference>
<dbReference type="PROSITE" id="PS50977">
    <property type="entry name" value="HTH_TETR_2"/>
    <property type="match status" value="1"/>
</dbReference>
<reference evidence="7 8" key="1">
    <citation type="submission" date="2024-03" db="EMBL/GenBank/DDBJ databases">
        <title>Aquirufa genome sequencing.</title>
        <authorList>
            <person name="Pitt A."/>
            <person name="Hahn M.W."/>
        </authorList>
    </citation>
    <scope>NUCLEOTIDE SEQUENCE [LARGE SCALE GENOMIC DNA]</scope>
    <source>
        <strain evidence="7 8">OSTEICH-129V</strain>
    </source>
</reference>
<evidence type="ECO:0000256" key="2">
    <source>
        <dbReference type="ARBA" id="ARBA00023015"/>
    </source>
</evidence>
<evidence type="ECO:0000313" key="8">
    <source>
        <dbReference type="Proteomes" id="UP001598138"/>
    </source>
</evidence>
<evidence type="ECO:0000259" key="6">
    <source>
        <dbReference type="PROSITE" id="PS50977"/>
    </source>
</evidence>
<keyword evidence="3 5" id="KW-0238">DNA-binding</keyword>
<evidence type="ECO:0000256" key="3">
    <source>
        <dbReference type="ARBA" id="ARBA00023125"/>
    </source>
</evidence>
<gene>
    <name evidence="7" type="ORF">U0R10_06550</name>
</gene>
<proteinExistence type="predicted"/>
<feature type="DNA-binding region" description="H-T-H motif" evidence="5">
    <location>
        <begin position="22"/>
        <end position="41"/>
    </location>
</feature>
<dbReference type="PANTHER" id="PTHR30055:SF175">
    <property type="entry name" value="HTH-TYPE TRANSCRIPTIONAL REPRESSOR KSTR2"/>
    <property type="match status" value="1"/>
</dbReference>
<dbReference type="InterPro" id="IPR036271">
    <property type="entry name" value="Tet_transcr_reg_TetR-rel_C_sf"/>
</dbReference>
<protein>
    <submittedName>
        <fullName evidence="7">TetR/AcrR family transcriptional regulator</fullName>
    </submittedName>
</protein>
<accession>A0ABW6DBJ7</accession>
<keyword evidence="8" id="KW-1185">Reference proteome</keyword>
<dbReference type="InterPro" id="IPR001647">
    <property type="entry name" value="HTH_TetR"/>
</dbReference>
<dbReference type="InterPro" id="IPR009057">
    <property type="entry name" value="Homeodomain-like_sf"/>
</dbReference>
<dbReference type="EMBL" id="JBBKXZ010000002">
    <property type="protein sequence ID" value="MFD3394274.1"/>
    <property type="molecule type" value="Genomic_DNA"/>
</dbReference>
<dbReference type="RefSeq" id="WP_377983157.1">
    <property type="nucleotide sequence ID" value="NZ_JBBKXZ010000002.1"/>
</dbReference>
<evidence type="ECO:0000256" key="5">
    <source>
        <dbReference type="PROSITE-ProRule" id="PRU00335"/>
    </source>
</evidence>
<dbReference type="SUPFAM" id="SSF48498">
    <property type="entry name" value="Tetracyclin repressor-like, C-terminal domain"/>
    <property type="match status" value="1"/>
</dbReference>
<dbReference type="PRINTS" id="PR00455">
    <property type="entry name" value="HTHTETR"/>
</dbReference>
<dbReference type="Proteomes" id="UP001598138">
    <property type="component" value="Unassembled WGS sequence"/>
</dbReference>
<feature type="domain" description="HTH tetR-type" evidence="6">
    <location>
        <begin position="1"/>
        <end position="59"/>
    </location>
</feature>
<evidence type="ECO:0000256" key="4">
    <source>
        <dbReference type="ARBA" id="ARBA00023163"/>
    </source>
</evidence>
<comment type="caution">
    <text evidence="7">The sequence shown here is derived from an EMBL/GenBank/DDBJ whole genome shotgun (WGS) entry which is preliminary data.</text>
</comment>
<dbReference type="Gene3D" id="1.10.357.10">
    <property type="entry name" value="Tetracycline Repressor, domain 2"/>
    <property type="match status" value="1"/>
</dbReference>
<evidence type="ECO:0000313" key="7">
    <source>
        <dbReference type="EMBL" id="MFD3394274.1"/>
    </source>
</evidence>
<dbReference type="PANTHER" id="PTHR30055">
    <property type="entry name" value="HTH-TYPE TRANSCRIPTIONAL REGULATOR RUTR"/>
    <property type="match status" value="1"/>
</dbReference>
<keyword evidence="4" id="KW-0804">Transcription</keyword>
<dbReference type="Pfam" id="PF00440">
    <property type="entry name" value="TetR_N"/>
    <property type="match status" value="1"/>
</dbReference>
<keyword evidence="1" id="KW-0678">Repressor</keyword>
<sequence length="201" mass="23707">MKSRILEKGTQLFFRYGVKSVTMDAIAAELGISKKTIYQHFPDKDTMVLEVVESFVQQDEVKWTALDKQYPNVVEKMFKSFEMVKEMLVQMNPRLLFEIEKYFPKAFNVFRDYNEKGIHAHLITDFKKGIQFGYFRKDIDVELLARLRMAEVGLAFNPDFYPNNKLTLFETQIVFMDIFMRGILTEKGLTLYNSYQNNLQS</sequence>